<dbReference type="OrthoDB" id="303951at2759"/>
<feature type="domain" description="Cyclic nucleotide-binding" evidence="2">
    <location>
        <begin position="482"/>
        <end position="578"/>
    </location>
</feature>
<dbReference type="Pfam" id="PF00027">
    <property type="entry name" value="cNMP_binding"/>
    <property type="match status" value="1"/>
</dbReference>
<comment type="caution">
    <text evidence="3">The sequence shown here is derived from an EMBL/GenBank/DDBJ whole genome shotgun (WGS) entry which is preliminary data.</text>
</comment>
<evidence type="ECO:0000313" key="4">
    <source>
        <dbReference type="Proteomes" id="UP000054937"/>
    </source>
</evidence>
<evidence type="ECO:0000313" key="3">
    <source>
        <dbReference type="EMBL" id="KRX03844.1"/>
    </source>
</evidence>
<dbReference type="PANTHER" id="PTHR23011">
    <property type="entry name" value="CYCLIC NUCLEOTIDE-BINDING DOMAIN CONTAINING PROTEIN"/>
    <property type="match status" value="1"/>
</dbReference>
<dbReference type="InParanoid" id="A0A0V0QNU5"/>
<accession>A0A0V0QNU5</accession>
<feature type="region of interest" description="Disordered" evidence="1">
    <location>
        <begin position="330"/>
        <end position="352"/>
    </location>
</feature>
<dbReference type="InterPro" id="IPR014710">
    <property type="entry name" value="RmlC-like_jellyroll"/>
</dbReference>
<gene>
    <name evidence="3" type="ORF">PPERSA_04639</name>
</gene>
<feature type="domain" description="Cyclic nucleotide-binding" evidence="2">
    <location>
        <begin position="596"/>
        <end position="643"/>
    </location>
</feature>
<organism evidence="3 4">
    <name type="scientific">Pseudocohnilembus persalinus</name>
    <name type="common">Ciliate</name>
    <dbReference type="NCBI Taxonomy" id="266149"/>
    <lineage>
        <taxon>Eukaryota</taxon>
        <taxon>Sar</taxon>
        <taxon>Alveolata</taxon>
        <taxon>Ciliophora</taxon>
        <taxon>Intramacronucleata</taxon>
        <taxon>Oligohymenophorea</taxon>
        <taxon>Scuticociliatia</taxon>
        <taxon>Philasterida</taxon>
        <taxon>Pseudocohnilembidae</taxon>
        <taxon>Pseudocohnilembus</taxon>
    </lineage>
</organism>
<feature type="region of interest" description="Disordered" evidence="1">
    <location>
        <begin position="16"/>
        <end position="37"/>
    </location>
</feature>
<dbReference type="SUPFAM" id="SSF51206">
    <property type="entry name" value="cAMP-binding domain-like"/>
    <property type="match status" value="2"/>
</dbReference>
<protein>
    <submittedName>
        <fullName evidence="3">Cyclic nucleotide-binding protein</fullName>
    </submittedName>
</protein>
<feature type="compositionally biased region" description="Polar residues" evidence="1">
    <location>
        <begin position="330"/>
        <end position="339"/>
    </location>
</feature>
<name>A0A0V0QNU5_PSEPJ</name>
<sequence>MLDKIGLRGSHFTLGQNTGPYASVSQTSYNNKPTQKQMPNVYQNQDVASAVAHDKANLRASHFQLGNSDPKAYFNTMNQVNLKHHENFDRAVLSEAQKKDLRTHHFNLGAYGPYNKTMYTLQYDKKPLSTQNDQEKLKQFMISHHHNFREMGNTMMTSKYNDDYNKEIKPQDLKIGGISQEEMRKKELALRSSHIVLGKENPQFQTVQQKDFTRKANIYEPKTKDLQSSHFSLGNQNDPMCSTNDIFHTQQPIIPNPLAKETMDDLRSSHFKMGQEPINYQSEFSGNFKKNNDNRQQGTVSTAQLQQNHFALGDPQAKNTYQTVYSKTMQKPDASQNLGQARDQKQDRGSNFVIGNQGNFYTSEFNDNFKPHVDSKPSALVEGKKADLRRSHFQFNDIARDTYQTNYKQSFQNRDIGDGRGQLEDALKKDLRKEHFQYGGQQNEYNTTYKTFHHNLGKPQPSVLNETQRLNLRSHHFKFGHLKLQFFKGGETIFHKGENGNLFYIILNGQISITQKEWVLDQESGEKVPNIKELVRLNSGNCFGELGLQNDARRVASAGAVIDSYLAVLEKQDFKDAISELNQDAAYIQYFGKMGFFKEWDYNKIKVIYDVSEEVQFSKDNFVFREGDNFNGVYFVKQGEFRVEKTVDVCQFQENFENKKQKLSHYSSDLKSFLTMIKNQDYEKNLYKKKNRQYKTFILEKCNNGCVLGIEDLFSVKRSFSLVSSSEQSSLYFVPDKMIYTKIFSYYLKNQIKNSVEIKMNYLMSNLKKLIEQHYLNMELLCDLKTNQNPEYIIDSKNKELFEREQVKVMNKQKVQQEKFLQYKSQFEKKSKMKSEQVEQECLQNFANKYKLNQIFEKSSQKHQFYSAQKVLSSHKNDSAQNIQSEKDIVQSKNLSCNNIDDFEKKQGRIKLK</sequence>
<dbReference type="InterPro" id="IPR000595">
    <property type="entry name" value="cNMP-bd_dom"/>
</dbReference>
<dbReference type="PROSITE" id="PS50042">
    <property type="entry name" value="CNMP_BINDING_3"/>
    <property type="match status" value="2"/>
</dbReference>
<dbReference type="CDD" id="cd00038">
    <property type="entry name" value="CAP_ED"/>
    <property type="match status" value="1"/>
</dbReference>
<reference evidence="3 4" key="1">
    <citation type="journal article" date="2015" name="Sci. Rep.">
        <title>Genome of the facultative scuticociliatosis pathogen Pseudocohnilembus persalinus provides insight into its virulence through horizontal gene transfer.</title>
        <authorList>
            <person name="Xiong J."/>
            <person name="Wang G."/>
            <person name="Cheng J."/>
            <person name="Tian M."/>
            <person name="Pan X."/>
            <person name="Warren A."/>
            <person name="Jiang C."/>
            <person name="Yuan D."/>
            <person name="Miao W."/>
        </authorList>
    </citation>
    <scope>NUCLEOTIDE SEQUENCE [LARGE SCALE GENOMIC DNA]</scope>
    <source>
        <strain evidence="3">36N120E</strain>
    </source>
</reference>
<keyword evidence="4" id="KW-1185">Reference proteome</keyword>
<dbReference type="InterPro" id="IPR018490">
    <property type="entry name" value="cNMP-bd_dom_sf"/>
</dbReference>
<evidence type="ECO:0000259" key="2">
    <source>
        <dbReference type="PROSITE" id="PS50042"/>
    </source>
</evidence>
<evidence type="ECO:0000256" key="1">
    <source>
        <dbReference type="SAM" id="MobiDB-lite"/>
    </source>
</evidence>
<dbReference type="Gene3D" id="2.60.120.10">
    <property type="entry name" value="Jelly Rolls"/>
    <property type="match status" value="2"/>
</dbReference>
<dbReference type="EMBL" id="LDAU01000125">
    <property type="protein sequence ID" value="KRX03844.1"/>
    <property type="molecule type" value="Genomic_DNA"/>
</dbReference>
<dbReference type="PANTHER" id="PTHR23011:SF28">
    <property type="entry name" value="CYCLIC NUCLEOTIDE-BINDING DOMAIN CONTAINING PROTEIN"/>
    <property type="match status" value="1"/>
</dbReference>
<proteinExistence type="predicted"/>
<dbReference type="AlphaFoldDB" id="A0A0V0QNU5"/>
<dbReference type="Proteomes" id="UP000054937">
    <property type="component" value="Unassembled WGS sequence"/>
</dbReference>
<dbReference type="SMART" id="SM00100">
    <property type="entry name" value="cNMP"/>
    <property type="match status" value="1"/>
</dbReference>